<evidence type="ECO:0008006" key="4">
    <source>
        <dbReference type="Google" id="ProtNLM"/>
    </source>
</evidence>
<dbReference type="RefSeq" id="WP_095041823.1">
    <property type="nucleotide sequence ID" value="NZ_LN890655.1"/>
</dbReference>
<feature type="transmembrane region" description="Helical" evidence="1">
    <location>
        <begin position="157"/>
        <end position="174"/>
    </location>
</feature>
<evidence type="ECO:0000313" key="2">
    <source>
        <dbReference type="EMBL" id="CUS02177.2"/>
    </source>
</evidence>
<keyword evidence="1" id="KW-0472">Membrane</keyword>
<dbReference type="Proteomes" id="UP000215027">
    <property type="component" value="Chromosome I"/>
</dbReference>
<keyword evidence="1" id="KW-0812">Transmembrane</keyword>
<name>A0A170PDS3_9CHLR</name>
<evidence type="ECO:0000256" key="1">
    <source>
        <dbReference type="SAM" id="Phobius"/>
    </source>
</evidence>
<feature type="transmembrane region" description="Helical" evidence="1">
    <location>
        <begin position="246"/>
        <end position="268"/>
    </location>
</feature>
<protein>
    <recommendedName>
        <fullName evidence="4">ABC transporter permease subunit</fullName>
    </recommendedName>
</protein>
<sequence length="276" mass="29789">MIQRILILTGYFTKSLFFSLTGLLLLVLSLVYWAIFFPPGQGTPDIENYIIVVGAWGVAATFLIALSVSSRAGRLENYPVLVRLPSRIEYLVAVLFSALILGFIMQALVAGLALIRGPELASARILSIPPLWLSLNLLAAVLAVHASDLVAAGWSRVILFGLIAIALVLNSAAANPNTWFSDRFLALADIFDRINLMWFSDLAYDVAAWTADTPLAGLTQAAGIVFWPFRAMSEAVLAGQFTPSQALAPAVVLLYGAILFLIASTLFAGKDLEFVE</sequence>
<evidence type="ECO:0000313" key="3">
    <source>
        <dbReference type="Proteomes" id="UP000215027"/>
    </source>
</evidence>
<keyword evidence="1" id="KW-1133">Transmembrane helix</keyword>
<feature type="transmembrane region" description="Helical" evidence="1">
    <location>
        <begin position="16"/>
        <end position="37"/>
    </location>
</feature>
<organism evidence="2 3">
    <name type="scientific">Candidatus Promineifilum breve</name>
    <dbReference type="NCBI Taxonomy" id="1806508"/>
    <lineage>
        <taxon>Bacteria</taxon>
        <taxon>Bacillati</taxon>
        <taxon>Chloroflexota</taxon>
        <taxon>Ardenticatenia</taxon>
        <taxon>Candidatus Promineifilales</taxon>
        <taxon>Candidatus Promineifilaceae</taxon>
        <taxon>Candidatus Promineifilum</taxon>
    </lineage>
</organism>
<feature type="transmembrane region" description="Helical" evidence="1">
    <location>
        <begin position="121"/>
        <end position="145"/>
    </location>
</feature>
<proteinExistence type="predicted"/>
<feature type="transmembrane region" description="Helical" evidence="1">
    <location>
        <begin position="49"/>
        <end position="69"/>
    </location>
</feature>
<dbReference type="AlphaFoldDB" id="A0A170PDS3"/>
<reference evidence="2" key="1">
    <citation type="submission" date="2016-01" db="EMBL/GenBank/DDBJ databases">
        <authorList>
            <person name="Mcilroy J.S."/>
            <person name="Karst M S."/>
            <person name="Albertsen M."/>
        </authorList>
    </citation>
    <scope>NUCLEOTIDE SEQUENCE</scope>
    <source>
        <strain evidence="2">Cfx-K</strain>
    </source>
</reference>
<accession>A0A170PDS3</accession>
<gene>
    <name evidence="2" type="ORF">CFX0092_A0296</name>
</gene>
<dbReference type="KEGG" id="pbf:CFX0092_A0296"/>
<dbReference type="EMBL" id="LN890655">
    <property type="protein sequence ID" value="CUS02177.2"/>
    <property type="molecule type" value="Genomic_DNA"/>
</dbReference>
<feature type="transmembrane region" description="Helical" evidence="1">
    <location>
        <begin position="90"/>
        <end position="115"/>
    </location>
</feature>
<keyword evidence="3" id="KW-1185">Reference proteome</keyword>